<dbReference type="InterPro" id="IPR029442">
    <property type="entry name" value="GyrI-like"/>
</dbReference>
<keyword evidence="3" id="KW-1185">Reference proteome</keyword>
<accession>A0ABQ4DPQ8</accession>
<proteinExistence type="predicted"/>
<evidence type="ECO:0000313" key="2">
    <source>
        <dbReference type="EMBL" id="GIG41319.1"/>
    </source>
</evidence>
<comment type="caution">
    <text evidence="2">The sequence shown here is derived from an EMBL/GenBank/DDBJ whole genome shotgun (WGS) entry which is preliminary data.</text>
</comment>
<organism evidence="2 3">
    <name type="scientific">Cellulomonas phragmiteti</name>
    <dbReference type="NCBI Taxonomy" id="478780"/>
    <lineage>
        <taxon>Bacteria</taxon>
        <taxon>Bacillati</taxon>
        <taxon>Actinomycetota</taxon>
        <taxon>Actinomycetes</taxon>
        <taxon>Micrococcales</taxon>
        <taxon>Cellulomonadaceae</taxon>
        <taxon>Cellulomonas</taxon>
    </lineage>
</organism>
<dbReference type="InterPro" id="IPR010499">
    <property type="entry name" value="AraC_E-bd"/>
</dbReference>
<name>A0ABQ4DPQ8_9CELL</name>
<protein>
    <submittedName>
        <fullName evidence="2">Transcriptional regulator</fullName>
    </submittedName>
</protein>
<feature type="domain" description="AraC effector-binding" evidence="1">
    <location>
        <begin position="13"/>
        <end position="165"/>
    </location>
</feature>
<dbReference type="Proteomes" id="UP000614741">
    <property type="component" value="Unassembled WGS sequence"/>
</dbReference>
<dbReference type="InterPro" id="IPR011256">
    <property type="entry name" value="Reg_factor_effector_dom_sf"/>
</dbReference>
<reference evidence="2 3" key="1">
    <citation type="submission" date="2021-01" db="EMBL/GenBank/DDBJ databases">
        <title>Whole genome shotgun sequence of Cellulomonas phragmiteti NBRC 110785.</title>
        <authorList>
            <person name="Komaki H."/>
            <person name="Tamura T."/>
        </authorList>
    </citation>
    <scope>NUCLEOTIDE SEQUENCE [LARGE SCALE GENOMIC DNA]</scope>
    <source>
        <strain evidence="2 3">NBRC 110785</strain>
    </source>
</reference>
<dbReference type="SUPFAM" id="SSF55136">
    <property type="entry name" value="Probable bacterial effector-binding domain"/>
    <property type="match status" value="1"/>
</dbReference>
<gene>
    <name evidence="2" type="ORF">Cph01nite_30810</name>
</gene>
<sequence>MDVTASVDEEDDMETTRTELPTVTVAAVRAPVPMSGLRDFYDTAYTRVAEAAAREGWAIAGPAFGWYRGMPTDTVDVTAGFPVDGVAPGTSSGGVDVLDLPGGDALVLTHTGSYDALPEAWARLEQDSAARGVQARGDFWEEYVTEPSPGGDPEANVTRLVLPLRAGA</sequence>
<evidence type="ECO:0000259" key="1">
    <source>
        <dbReference type="SMART" id="SM00871"/>
    </source>
</evidence>
<dbReference type="Gene3D" id="3.20.80.10">
    <property type="entry name" value="Regulatory factor, effector binding domain"/>
    <property type="match status" value="1"/>
</dbReference>
<dbReference type="RefSeq" id="WP_373307592.1">
    <property type="nucleotide sequence ID" value="NZ_BONP01000023.1"/>
</dbReference>
<dbReference type="Pfam" id="PF06445">
    <property type="entry name" value="GyrI-like"/>
    <property type="match status" value="1"/>
</dbReference>
<dbReference type="EMBL" id="BONP01000023">
    <property type="protein sequence ID" value="GIG41319.1"/>
    <property type="molecule type" value="Genomic_DNA"/>
</dbReference>
<evidence type="ECO:0000313" key="3">
    <source>
        <dbReference type="Proteomes" id="UP000614741"/>
    </source>
</evidence>
<dbReference type="SMART" id="SM00871">
    <property type="entry name" value="AraC_E_bind"/>
    <property type="match status" value="1"/>
</dbReference>